<evidence type="ECO:0000313" key="2">
    <source>
        <dbReference type="Proteomes" id="UP001163835"/>
    </source>
</evidence>
<feature type="non-terminal residue" evidence="1">
    <location>
        <position position="96"/>
    </location>
</feature>
<gene>
    <name evidence="1" type="ORF">F5876DRAFT_3067</name>
</gene>
<proteinExistence type="predicted"/>
<evidence type="ECO:0000313" key="1">
    <source>
        <dbReference type="EMBL" id="KAJ3808724.1"/>
    </source>
</evidence>
<dbReference type="EMBL" id="MU795203">
    <property type="protein sequence ID" value="KAJ3808724.1"/>
    <property type="molecule type" value="Genomic_DNA"/>
</dbReference>
<dbReference type="Proteomes" id="UP001163835">
    <property type="component" value="Unassembled WGS sequence"/>
</dbReference>
<protein>
    <submittedName>
        <fullName evidence="1">Uncharacterized protein</fullName>
    </submittedName>
</protein>
<feature type="non-terminal residue" evidence="1">
    <location>
        <position position="1"/>
    </location>
</feature>
<comment type="caution">
    <text evidence="1">The sequence shown here is derived from an EMBL/GenBank/DDBJ whole genome shotgun (WGS) entry which is preliminary data.</text>
</comment>
<organism evidence="1 2">
    <name type="scientific">Lentinula aff. lateritia</name>
    <dbReference type="NCBI Taxonomy" id="2804960"/>
    <lineage>
        <taxon>Eukaryota</taxon>
        <taxon>Fungi</taxon>
        <taxon>Dikarya</taxon>
        <taxon>Basidiomycota</taxon>
        <taxon>Agaricomycotina</taxon>
        <taxon>Agaricomycetes</taxon>
        <taxon>Agaricomycetidae</taxon>
        <taxon>Agaricales</taxon>
        <taxon>Marasmiineae</taxon>
        <taxon>Omphalotaceae</taxon>
        <taxon>Lentinula</taxon>
    </lineage>
</organism>
<accession>A0ACC1TW14</accession>
<name>A0ACC1TW14_9AGAR</name>
<reference evidence="1" key="1">
    <citation type="submission" date="2022-09" db="EMBL/GenBank/DDBJ databases">
        <title>A Global Phylogenomic Analysis of the Shiitake Genus Lentinula.</title>
        <authorList>
            <consortium name="DOE Joint Genome Institute"/>
            <person name="Sierra-Patev S."/>
            <person name="Min B."/>
            <person name="Naranjo-Ortiz M."/>
            <person name="Looney B."/>
            <person name="Konkel Z."/>
            <person name="Slot J.C."/>
            <person name="Sakamoto Y."/>
            <person name="Steenwyk J.L."/>
            <person name="Rokas A."/>
            <person name="Carro J."/>
            <person name="Camarero S."/>
            <person name="Ferreira P."/>
            <person name="Molpeceres G."/>
            <person name="Ruiz-Duenas F.J."/>
            <person name="Serrano A."/>
            <person name="Henrissat B."/>
            <person name="Drula E."/>
            <person name="Hughes K.W."/>
            <person name="Mata J.L."/>
            <person name="Ishikawa N.K."/>
            <person name="Vargas-Isla R."/>
            <person name="Ushijima S."/>
            <person name="Smith C.A."/>
            <person name="Ahrendt S."/>
            <person name="Andreopoulos W."/>
            <person name="He G."/>
            <person name="Labutti K."/>
            <person name="Lipzen A."/>
            <person name="Ng V."/>
            <person name="Riley R."/>
            <person name="Sandor L."/>
            <person name="Barry K."/>
            <person name="Martinez A.T."/>
            <person name="Xiao Y."/>
            <person name="Gibbons J.G."/>
            <person name="Terashima K."/>
            <person name="Grigoriev I.V."/>
            <person name="Hibbett D.S."/>
        </authorList>
    </citation>
    <scope>NUCLEOTIDE SEQUENCE</scope>
    <source>
        <strain evidence="1">TMI1499</strain>
    </source>
</reference>
<sequence length="96" mass="10461">YLLPMFIIPGPNKPKILDSFIFRSLHHMSALQKESDGKGLAMWDAATSSIIHACILFNLAMADAVGLVDLDGRASHHCVHACWIGCPMKGHHQPGT</sequence>
<keyword evidence="2" id="KW-1185">Reference proteome</keyword>